<name>A0ABX0XF45_9BACT</name>
<gene>
    <name evidence="1" type="ORF">GGR27_003010</name>
</gene>
<dbReference type="EMBL" id="JAATJH010000005">
    <property type="protein sequence ID" value="NJC27493.1"/>
    <property type="molecule type" value="Genomic_DNA"/>
</dbReference>
<proteinExistence type="predicted"/>
<comment type="caution">
    <text evidence="1">The sequence shown here is derived from an EMBL/GenBank/DDBJ whole genome shotgun (WGS) entry which is preliminary data.</text>
</comment>
<dbReference type="InterPro" id="IPR036515">
    <property type="entry name" value="Transposase_17_sf"/>
</dbReference>
<evidence type="ECO:0008006" key="3">
    <source>
        <dbReference type="Google" id="ProtNLM"/>
    </source>
</evidence>
<evidence type="ECO:0000313" key="2">
    <source>
        <dbReference type="Proteomes" id="UP000770785"/>
    </source>
</evidence>
<protein>
    <recommendedName>
        <fullName evidence="3">Transposase</fullName>
    </recommendedName>
</protein>
<accession>A0ABX0XF45</accession>
<evidence type="ECO:0000313" key="1">
    <source>
        <dbReference type="EMBL" id="NJC27493.1"/>
    </source>
</evidence>
<dbReference type="Gene3D" id="3.30.70.1290">
    <property type="entry name" value="Transposase IS200-like"/>
    <property type="match status" value="1"/>
</dbReference>
<reference evidence="1 2" key="1">
    <citation type="submission" date="2020-03" db="EMBL/GenBank/DDBJ databases">
        <title>Genomic Encyclopedia of Type Strains, Phase IV (KMG-IV): sequencing the most valuable type-strain genomes for metagenomic binning, comparative biology and taxonomic classification.</title>
        <authorList>
            <person name="Goeker M."/>
        </authorList>
    </citation>
    <scope>NUCLEOTIDE SEQUENCE [LARGE SCALE GENOMIC DNA]</scope>
    <source>
        <strain evidence="1 2">DSM 105096</strain>
    </source>
</reference>
<keyword evidence="2" id="KW-1185">Reference proteome</keyword>
<dbReference type="RefSeq" id="WP_168038644.1">
    <property type="nucleotide sequence ID" value="NZ_JAATJH010000005.1"/>
</dbReference>
<sequence length="100" mass="11615">MPTAELSEATRTWLMGFTKSYNKHFNLTGSRFQPHGKAKHHDGNLKFGVDYLHQNPVRANLVSHPSEWGYSSYNEYYFQEDPADCFCDRDLGRQLLALYP</sequence>
<dbReference type="Proteomes" id="UP000770785">
    <property type="component" value="Unassembled WGS sequence"/>
</dbReference>
<organism evidence="1 2">
    <name type="scientific">Neolewinella antarctica</name>
    <dbReference type="NCBI Taxonomy" id="442734"/>
    <lineage>
        <taxon>Bacteria</taxon>
        <taxon>Pseudomonadati</taxon>
        <taxon>Bacteroidota</taxon>
        <taxon>Saprospiria</taxon>
        <taxon>Saprospirales</taxon>
        <taxon>Lewinellaceae</taxon>
        <taxon>Neolewinella</taxon>
    </lineage>
</organism>